<dbReference type="AlphaFoldDB" id="A0A450V518"/>
<dbReference type="InterPro" id="IPR023397">
    <property type="entry name" value="SAM-dep_MeTrfase_MraW_recog"/>
</dbReference>
<comment type="similarity">
    <text evidence="1 6">Belongs to the methyltransferase superfamily. RsmH family.</text>
</comment>
<comment type="subcellular location">
    <subcellularLocation>
        <location evidence="6">Cytoplasm</location>
    </subcellularLocation>
</comment>
<feature type="region of interest" description="Disordered" evidence="7">
    <location>
        <begin position="300"/>
        <end position="319"/>
    </location>
</feature>
<organism evidence="10">
    <name type="scientific">Candidatus Kentrum eta</name>
    <dbReference type="NCBI Taxonomy" id="2126337"/>
    <lineage>
        <taxon>Bacteria</taxon>
        <taxon>Pseudomonadati</taxon>
        <taxon>Pseudomonadota</taxon>
        <taxon>Gammaproteobacteria</taxon>
        <taxon>Candidatus Kentrum</taxon>
    </lineage>
</organism>
<proteinExistence type="inferred from homology"/>
<dbReference type="PANTHER" id="PTHR11265:SF0">
    <property type="entry name" value="12S RRNA N4-METHYLCYTIDINE METHYLTRANSFERASE"/>
    <property type="match status" value="1"/>
</dbReference>
<keyword evidence="6" id="KW-0963">Cytoplasm</keyword>
<evidence type="ECO:0000256" key="3">
    <source>
        <dbReference type="ARBA" id="ARBA00022603"/>
    </source>
</evidence>
<reference evidence="10" key="1">
    <citation type="submission" date="2019-02" db="EMBL/GenBank/DDBJ databases">
        <authorList>
            <person name="Gruber-Vodicka R. H."/>
            <person name="Seah K. B. B."/>
        </authorList>
    </citation>
    <scope>NUCLEOTIDE SEQUENCE</scope>
    <source>
        <strain evidence="10">BECK_SA2B12</strain>
        <strain evidence="9">BECK_SA2B15</strain>
        <strain evidence="8">BECK_SA2B20</strain>
    </source>
</reference>
<feature type="binding site" evidence="6">
    <location>
        <position position="57"/>
    </location>
    <ligand>
        <name>S-adenosyl-L-methionine</name>
        <dbReference type="ChEBI" id="CHEBI:59789"/>
    </ligand>
</feature>
<dbReference type="GO" id="GO:0005737">
    <property type="term" value="C:cytoplasm"/>
    <property type="evidence" value="ECO:0007669"/>
    <property type="project" value="UniProtKB-SubCell"/>
</dbReference>
<dbReference type="GO" id="GO:0071424">
    <property type="term" value="F:rRNA (cytosine-N4-)-methyltransferase activity"/>
    <property type="evidence" value="ECO:0007669"/>
    <property type="project" value="UniProtKB-UniRule"/>
</dbReference>
<evidence type="ECO:0000256" key="5">
    <source>
        <dbReference type="ARBA" id="ARBA00022691"/>
    </source>
</evidence>
<dbReference type="GO" id="GO:0070475">
    <property type="term" value="P:rRNA base methylation"/>
    <property type="evidence" value="ECO:0007669"/>
    <property type="project" value="UniProtKB-UniRule"/>
</dbReference>
<dbReference type="PIRSF" id="PIRSF004486">
    <property type="entry name" value="MraW"/>
    <property type="match status" value="1"/>
</dbReference>
<keyword evidence="4 6" id="KW-0808">Transferase</keyword>
<feature type="binding site" evidence="6">
    <location>
        <begin position="37"/>
        <end position="39"/>
    </location>
    <ligand>
        <name>S-adenosyl-L-methionine</name>
        <dbReference type="ChEBI" id="CHEBI:59789"/>
    </ligand>
</feature>
<dbReference type="SUPFAM" id="SSF53335">
    <property type="entry name" value="S-adenosyl-L-methionine-dependent methyltransferases"/>
    <property type="match status" value="1"/>
</dbReference>
<evidence type="ECO:0000256" key="2">
    <source>
        <dbReference type="ARBA" id="ARBA00022552"/>
    </source>
</evidence>
<dbReference type="Gene3D" id="1.10.150.170">
    <property type="entry name" value="Putative methyltransferase TM0872, insert domain"/>
    <property type="match status" value="1"/>
</dbReference>
<dbReference type="NCBIfam" id="TIGR00006">
    <property type="entry name" value="16S rRNA (cytosine(1402)-N(4))-methyltransferase RsmH"/>
    <property type="match status" value="1"/>
</dbReference>
<keyword evidence="3 6" id="KW-0489">Methyltransferase</keyword>
<dbReference type="SUPFAM" id="SSF81799">
    <property type="entry name" value="Putative methyltransferase TM0872, insert domain"/>
    <property type="match status" value="1"/>
</dbReference>
<dbReference type="PANTHER" id="PTHR11265">
    <property type="entry name" value="S-ADENOSYL-METHYLTRANSFERASE MRAW"/>
    <property type="match status" value="1"/>
</dbReference>
<name>A0A450V518_9GAMM</name>
<comment type="function">
    <text evidence="6">Specifically methylates the N4 position of cytidine in position 1402 (C1402) of 16S rRNA.</text>
</comment>
<feature type="binding site" evidence="6">
    <location>
        <position position="118"/>
    </location>
    <ligand>
        <name>S-adenosyl-L-methionine</name>
        <dbReference type="ChEBI" id="CHEBI:59789"/>
    </ligand>
</feature>
<evidence type="ECO:0000313" key="9">
    <source>
        <dbReference type="EMBL" id="VFJ91928.1"/>
    </source>
</evidence>
<dbReference type="Gene3D" id="3.40.50.150">
    <property type="entry name" value="Vaccinia Virus protein VP39"/>
    <property type="match status" value="1"/>
</dbReference>
<keyword evidence="5 6" id="KW-0949">S-adenosyl-L-methionine</keyword>
<protein>
    <recommendedName>
        <fullName evidence="6">Ribosomal RNA small subunit methyltransferase H</fullName>
        <ecNumber evidence="6">2.1.1.199</ecNumber>
    </recommendedName>
    <alternativeName>
        <fullName evidence="6">16S rRNA m(4)C1402 methyltransferase</fullName>
    </alternativeName>
    <alternativeName>
        <fullName evidence="6">rRNA (cytosine-N(4)-)-methyltransferase RsmH</fullName>
    </alternativeName>
</protein>
<accession>A0A450V518</accession>
<dbReference type="EMBL" id="CAADFJ010000035">
    <property type="protein sequence ID" value="VFJ99776.1"/>
    <property type="molecule type" value="Genomic_DNA"/>
</dbReference>
<keyword evidence="2 6" id="KW-0698">rRNA processing</keyword>
<evidence type="ECO:0000313" key="10">
    <source>
        <dbReference type="EMBL" id="VFJ99776.1"/>
    </source>
</evidence>
<feature type="binding site" evidence="6">
    <location>
        <position position="83"/>
    </location>
    <ligand>
        <name>S-adenosyl-L-methionine</name>
        <dbReference type="ChEBI" id="CHEBI:59789"/>
    </ligand>
</feature>
<dbReference type="Pfam" id="PF01795">
    <property type="entry name" value="Methyltransf_5"/>
    <property type="match status" value="1"/>
</dbReference>
<feature type="binding site" evidence="6">
    <location>
        <position position="111"/>
    </location>
    <ligand>
        <name>S-adenosyl-L-methionine</name>
        <dbReference type="ChEBI" id="CHEBI:59789"/>
    </ligand>
</feature>
<evidence type="ECO:0000256" key="1">
    <source>
        <dbReference type="ARBA" id="ARBA00010396"/>
    </source>
</evidence>
<gene>
    <name evidence="6" type="primary">rsmH</name>
    <name evidence="9" type="ORF">BECKH772A_GA0070896_1003611</name>
    <name evidence="8" type="ORF">BECKH772B_GA0070898_1001811</name>
    <name evidence="10" type="ORF">BECKH772C_GA0070978_1003510</name>
</gene>
<sequence>MISCGEIVHTPVLLTEVLAALAIKPGGIYMDCTFGRGGHSRELLACIGSSGCVFALDKDPEAVRVGKNIAECDPRFVIEKASYTKLADFAKTGWIVAGECVFGRVDGVLFDLGVSSPQLADPNRGFGFMVDGPLDMRMDPSTGVGAAKWLARASEDEIGTVLRVYGEERHARRIARAIVGERRRRPIQTTGQLAALVARASPSRERNKHPATRTFQAIRIYLNQELEELREALEQVPGVLASGGRLVVISFHSLEDRLVKRFIRARSREIVPARGLPVMPHAVPPLLVTPQRRPVRPSTEEIARNPKARSALLRMAQKR</sequence>
<dbReference type="InterPro" id="IPR002903">
    <property type="entry name" value="RsmH"/>
</dbReference>
<dbReference type="EMBL" id="CAADFI010000018">
    <property type="protein sequence ID" value="VFJ91461.1"/>
    <property type="molecule type" value="Genomic_DNA"/>
</dbReference>
<dbReference type="EC" id="2.1.1.199" evidence="6"/>
<evidence type="ECO:0000256" key="7">
    <source>
        <dbReference type="SAM" id="MobiDB-lite"/>
    </source>
</evidence>
<dbReference type="InterPro" id="IPR029063">
    <property type="entry name" value="SAM-dependent_MTases_sf"/>
</dbReference>
<evidence type="ECO:0000256" key="6">
    <source>
        <dbReference type="HAMAP-Rule" id="MF_01007"/>
    </source>
</evidence>
<dbReference type="HAMAP" id="MF_01007">
    <property type="entry name" value="16SrRNA_methyltr_H"/>
    <property type="match status" value="1"/>
</dbReference>
<evidence type="ECO:0000313" key="8">
    <source>
        <dbReference type="EMBL" id="VFJ91461.1"/>
    </source>
</evidence>
<dbReference type="EMBL" id="CAADFG010000036">
    <property type="protein sequence ID" value="VFJ91928.1"/>
    <property type="molecule type" value="Genomic_DNA"/>
</dbReference>
<comment type="catalytic activity">
    <reaction evidence="6">
        <text>cytidine(1402) in 16S rRNA + S-adenosyl-L-methionine = N(4)-methylcytidine(1402) in 16S rRNA + S-adenosyl-L-homocysteine + H(+)</text>
        <dbReference type="Rhea" id="RHEA:42928"/>
        <dbReference type="Rhea" id="RHEA-COMP:10286"/>
        <dbReference type="Rhea" id="RHEA-COMP:10287"/>
        <dbReference type="ChEBI" id="CHEBI:15378"/>
        <dbReference type="ChEBI" id="CHEBI:57856"/>
        <dbReference type="ChEBI" id="CHEBI:59789"/>
        <dbReference type="ChEBI" id="CHEBI:74506"/>
        <dbReference type="ChEBI" id="CHEBI:82748"/>
        <dbReference type="EC" id="2.1.1.199"/>
    </reaction>
</comment>
<evidence type="ECO:0000256" key="4">
    <source>
        <dbReference type="ARBA" id="ARBA00022679"/>
    </source>
</evidence>